<evidence type="ECO:0000313" key="2">
    <source>
        <dbReference type="EMBL" id="KAK6141790.1"/>
    </source>
</evidence>
<comment type="caution">
    <text evidence="2">The sequence shown here is derived from an EMBL/GenBank/DDBJ whole genome shotgun (WGS) entry which is preliminary data.</text>
</comment>
<accession>A0ABR0W6I6</accession>
<dbReference type="EMBL" id="JABTTQ020000074">
    <property type="protein sequence ID" value="KAK6141790.1"/>
    <property type="molecule type" value="Genomic_DNA"/>
</dbReference>
<reference evidence="2 3" key="1">
    <citation type="journal article" date="2021" name="Comput. Struct. Biotechnol. J.">
        <title>De novo genome assembly of the potent medicinal plant Rehmannia glutinosa using nanopore technology.</title>
        <authorList>
            <person name="Ma L."/>
            <person name="Dong C."/>
            <person name="Song C."/>
            <person name="Wang X."/>
            <person name="Zheng X."/>
            <person name="Niu Y."/>
            <person name="Chen S."/>
            <person name="Feng W."/>
        </authorList>
    </citation>
    <scope>NUCLEOTIDE SEQUENCE [LARGE SCALE GENOMIC DNA]</scope>
    <source>
        <strain evidence="2">DH-2019</strain>
    </source>
</reference>
<dbReference type="Proteomes" id="UP001318860">
    <property type="component" value="Unassembled WGS sequence"/>
</dbReference>
<keyword evidence="1" id="KW-0812">Transmembrane</keyword>
<gene>
    <name evidence="2" type="ORF">DH2020_024465</name>
</gene>
<name>A0ABR0W6I6_REHGL</name>
<keyword evidence="1" id="KW-1133">Transmembrane helix</keyword>
<protein>
    <submittedName>
        <fullName evidence="2">Uncharacterized protein</fullName>
    </submittedName>
</protein>
<sequence>MDEIDSLILCNTIANKLPAIGLVDIRLIIGNKVADFLASLGLSTLGSTEYNATSLPRVAKGIARLDQLELPSFRISRRKLCMTPITSIHHVPRWTPNLKISSTTPPRKTWRKRYDVAAMVQLGSWVFLAMVALVLFDGICWVCGLRMVSGLIWFSAIGFEVLDFPNSQLFFPSADTTPPRKTWRKRYDVAAMVQLGSWPREKTWSQWALFSGLATDRAHLF</sequence>
<organism evidence="2 3">
    <name type="scientific">Rehmannia glutinosa</name>
    <name type="common">Chinese foxglove</name>
    <dbReference type="NCBI Taxonomy" id="99300"/>
    <lineage>
        <taxon>Eukaryota</taxon>
        <taxon>Viridiplantae</taxon>
        <taxon>Streptophyta</taxon>
        <taxon>Embryophyta</taxon>
        <taxon>Tracheophyta</taxon>
        <taxon>Spermatophyta</taxon>
        <taxon>Magnoliopsida</taxon>
        <taxon>eudicotyledons</taxon>
        <taxon>Gunneridae</taxon>
        <taxon>Pentapetalae</taxon>
        <taxon>asterids</taxon>
        <taxon>lamiids</taxon>
        <taxon>Lamiales</taxon>
        <taxon>Orobanchaceae</taxon>
        <taxon>Rehmannieae</taxon>
        <taxon>Rehmannia</taxon>
    </lineage>
</organism>
<keyword evidence="1" id="KW-0472">Membrane</keyword>
<proteinExistence type="predicted"/>
<keyword evidence="3" id="KW-1185">Reference proteome</keyword>
<evidence type="ECO:0000313" key="3">
    <source>
        <dbReference type="Proteomes" id="UP001318860"/>
    </source>
</evidence>
<evidence type="ECO:0000256" key="1">
    <source>
        <dbReference type="SAM" id="Phobius"/>
    </source>
</evidence>
<feature type="transmembrane region" description="Helical" evidence="1">
    <location>
        <begin position="116"/>
        <end position="136"/>
    </location>
</feature>